<dbReference type="Proteomes" id="UP000221165">
    <property type="component" value="Unassembled WGS sequence"/>
</dbReference>
<dbReference type="EMBL" id="MIGC01004419">
    <property type="protein sequence ID" value="PHJ18095.1"/>
    <property type="molecule type" value="Genomic_DNA"/>
</dbReference>
<evidence type="ECO:0000313" key="3">
    <source>
        <dbReference type="Proteomes" id="UP000221165"/>
    </source>
</evidence>
<dbReference type="GeneID" id="94431430"/>
<organism evidence="2 3">
    <name type="scientific">Cystoisospora suis</name>
    <dbReference type="NCBI Taxonomy" id="483139"/>
    <lineage>
        <taxon>Eukaryota</taxon>
        <taxon>Sar</taxon>
        <taxon>Alveolata</taxon>
        <taxon>Apicomplexa</taxon>
        <taxon>Conoidasida</taxon>
        <taxon>Coccidia</taxon>
        <taxon>Eucoccidiorida</taxon>
        <taxon>Eimeriorina</taxon>
        <taxon>Sarcocystidae</taxon>
        <taxon>Cystoisospora</taxon>
    </lineage>
</organism>
<dbReference type="AlphaFoldDB" id="A0A2C6KNK1"/>
<keyword evidence="3" id="KW-1185">Reference proteome</keyword>
<gene>
    <name evidence="2" type="ORF">CSUI_008080</name>
</gene>
<keyword evidence="1" id="KW-0812">Transmembrane</keyword>
<evidence type="ECO:0000256" key="1">
    <source>
        <dbReference type="SAM" id="Phobius"/>
    </source>
</evidence>
<dbReference type="VEuPathDB" id="ToxoDB:CSUI_008080"/>
<dbReference type="RefSeq" id="XP_067919805.1">
    <property type="nucleotide sequence ID" value="XM_068068219.1"/>
</dbReference>
<comment type="caution">
    <text evidence="2">The sequence shown here is derived from an EMBL/GenBank/DDBJ whole genome shotgun (WGS) entry which is preliminary data.</text>
</comment>
<evidence type="ECO:0000313" key="2">
    <source>
        <dbReference type="EMBL" id="PHJ18095.1"/>
    </source>
</evidence>
<name>A0A2C6KNK1_9APIC</name>
<keyword evidence="1" id="KW-0472">Membrane</keyword>
<feature type="transmembrane region" description="Helical" evidence="1">
    <location>
        <begin position="32"/>
        <end position="52"/>
    </location>
</feature>
<accession>A0A2C6KNK1</accession>
<protein>
    <submittedName>
        <fullName evidence="2">Uncharacterized protein</fullName>
    </submittedName>
</protein>
<keyword evidence="1" id="KW-1133">Transmembrane helix</keyword>
<sequence length="78" mass="8923">MKRDIFLSSLLITMEISRVALKAARSFETLEICPFCGFYLSSFNFLSVFLLLKRKRKKSTCHCNLSSSSLRRPLEGAN</sequence>
<reference evidence="2 3" key="1">
    <citation type="journal article" date="2017" name="Int. J. Parasitol.">
        <title>The genome of the protozoan parasite Cystoisospora suis and a reverse vaccinology approach to identify vaccine candidates.</title>
        <authorList>
            <person name="Palmieri N."/>
            <person name="Shrestha A."/>
            <person name="Ruttkowski B."/>
            <person name="Beck T."/>
            <person name="Vogl C."/>
            <person name="Tomley F."/>
            <person name="Blake D.P."/>
            <person name="Joachim A."/>
        </authorList>
    </citation>
    <scope>NUCLEOTIDE SEQUENCE [LARGE SCALE GENOMIC DNA]</scope>
    <source>
        <strain evidence="2 3">Wien I</strain>
    </source>
</reference>
<proteinExistence type="predicted"/>